<name>A0AAW2CLE2_9ROSI</name>
<reference evidence="1 2" key="1">
    <citation type="submission" date="2024-01" db="EMBL/GenBank/DDBJ databases">
        <title>A telomere-to-telomere, gap-free genome of sweet tea (Lithocarpus litseifolius).</title>
        <authorList>
            <person name="Zhou J."/>
        </authorList>
    </citation>
    <scope>NUCLEOTIDE SEQUENCE [LARGE SCALE GENOMIC DNA]</scope>
    <source>
        <strain evidence="1">Zhou-2022a</strain>
        <tissue evidence="1">Leaf</tissue>
    </source>
</reference>
<comment type="caution">
    <text evidence="1">The sequence shown here is derived from an EMBL/GenBank/DDBJ whole genome shotgun (WGS) entry which is preliminary data.</text>
</comment>
<evidence type="ECO:0000313" key="1">
    <source>
        <dbReference type="EMBL" id="KAK9998886.1"/>
    </source>
</evidence>
<dbReference type="EMBL" id="JAZDWU010000006">
    <property type="protein sequence ID" value="KAK9998886.1"/>
    <property type="molecule type" value="Genomic_DNA"/>
</dbReference>
<organism evidence="1 2">
    <name type="scientific">Lithocarpus litseifolius</name>
    <dbReference type="NCBI Taxonomy" id="425828"/>
    <lineage>
        <taxon>Eukaryota</taxon>
        <taxon>Viridiplantae</taxon>
        <taxon>Streptophyta</taxon>
        <taxon>Embryophyta</taxon>
        <taxon>Tracheophyta</taxon>
        <taxon>Spermatophyta</taxon>
        <taxon>Magnoliopsida</taxon>
        <taxon>eudicotyledons</taxon>
        <taxon>Gunneridae</taxon>
        <taxon>Pentapetalae</taxon>
        <taxon>rosids</taxon>
        <taxon>fabids</taxon>
        <taxon>Fagales</taxon>
        <taxon>Fagaceae</taxon>
        <taxon>Lithocarpus</taxon>
    </lineage>
</organism>
<dbReference type="Proteomes" id="UP001459277">
    <property type="component" value="Unassembled WGS sequence"/>
</dbReference>
<proteinExistence type="predicted"/>
<evidence type="ECO:0000313" key="2">
    <source>
        <dbReference type="Proteomes" id="UP001459277"/>
    </source>
</evidence>
<protein>
    <submittedName>
        <fullName evidence="1">Uncharacterized protein</fullName>
    </submittedName>
</protein>
<sequence>MNYHVEILTADSELESVEVDTVANNHIEESTPKAPLMTNPSSSIGIMSYFCELLRRYMT</sequence>
<dbReference type="AlphaFoldDB" id="A0AAW2CLE2"/>
<keyword evidence="2" id="KW-1185">Reference proteome</keyword>
<accession>A0AAW2CLE2</accession>
<gene>
    <name evidence="1" type="ORF">SO802_018489</name>
</gene>